<dbReference type="AlphaFoldDB" id="A0A9D5Q4G3"/>
<feature type="domain" description="Cytochrome P460" evidence="1">
    <location>
        <begin position="61"/>
        <end position="200"/>
    </location>
</feature>
<dbReference type="InterPro" id="IPR038142">
    <property type="entry name" value="Cytochrome_P460_sp"/>
</dbReference>
<protein>
    <recommendedName>
        <fullName evidence="1">Cytochrome P460 domain-containing protein</fullName>
    </recommendedName>
</protein>
<comment type="caution">
    <text evidence="2">The sequence shown here is derived from an EMBL/GenBank/DDBJ whole genome shotgun (WGS) entry which is preliminary data.</text>
</comment>
<reference evidence="2" key="1">
    <citation type="submission" date="2019-11" db="EMBL/GenBank/DDBJ databases">
        <title>Microbial mats filling the niche in hypersaline microbial mats.</title>
        <authorList>
            <person name="Wong H.L."/>
            <person name="Macleod F.I."/>
            <person name="White R.A. III"/>
            <person name="Burns B.P."/>
        </authorList>
    </citation>
    <scope>NUCLEOTIDE SEQUENCE</scope>
    <source>
        <strain evidence="2">Rbin_158</strain>
    </source>
</reference>
<dbReference type="Proteomes" id="UP000649604">
    <property type="component" value="Unassembled WGS sequence"/>
</dbReference>
<dbReference type="Gene3D" id="3.50.70.20">
    <property type="entry name" value="Cytochrome P460"/>
    <property type="match status" value="1"/>
</dbReference>
<evidence type="ECO:0000259" key="1">
    <source>
        <dbReference type="Pfam" id="PF16694"/>
    </source>
</evidence>
<evidence type="ECO:0000313" key="3">
    <source>
        <dbReference type="Proteomes" id="UP000649604"/>
    </source>
</evidence>
<dbReference type="CDD" id="cd20716">
    <property type="entry name" value="cyt_P460_fam"/>
    <property type="match status" value="1"/>
</dbReference>
<dbReference type="EMBL" id="WJJP01000032">
    <property type="protein sequence ID" value="MBD3323157.1"/>
    <property type="molecule type" value="Genomic_DNA"/>
</dbReference>
<sequence>MCSQISNGSKQNKPDPPAFLPFIIETMRANVLQHIVVWLMGGMMILGCVGCQKQEEVPAIPAEYRDWTITNDIALDYPIPGHEDNCRVIYINPTGEQVQPTEHQGRVVYDYPEGTIIVKEVYEGLEEPEEGEEPMSLTVMIKAPQHPQSRAGWLWIVTSSASGQQQIIERDFCVDCHANANESHPYADKNVSNEFRDYVYFPPR</sequence>
<dbReference type="InterPro" id="IPR032033">
    <property type="entry name" value="Cytochrome_P460"/>
</dbReference>
<proteinExistence type="predicted"/>
<gene>
    <name evidence="2" type="ORF">GF339_01150</name>
</gene>
<dbReference type="Pfam" id="PF16694">
    <property type="entry name" value="Cytochrome_P460"/>
    <property type="match status" value="1"/>
</dbReference>
<name>A0A9D5Q4G3_9BACT</name>
<accession>A0A9D5Q4G3</accession>
<evidence type="ECO:0000313" key="2">
    <source>
        <dbReference type="EMBL" id="MBD3323157.1"/>
    </source>
</evidence>
<organism evidence="2 3">
    <name type="scientific">candidate division KSB3 bacterium</name>
    <dbReference type="NCBI Taxonomy" id="2044937"/>
    <lineage>
        <taxon>Bacteria</taxon>
        <taxon>candidate division KSB3</taxon>
    </lineage>
</organism>